<feature type="transmembrane region" description="Helical" evidence="8">
    <location>
        <begin position="6"/>
        <end position="24"/>
    </location>
</feature>
<dbReference type="GO" id="GO:0030964">
    <property type="term" value="C:NADH dehydrogenase complex"/>
    <property type="evidence" value="ECO:0007669"/>
    <property type="project" value="TreeGrafter"/>
</dbReference>
<comment type="similarity">
    <text evidence="2 7">Belongs to the complex I subunit 3 family.</text>
</comment>
<keyword evidence="7" id="KW-0874">Quinone</keyword>
<dbReference type="Proteomes" id="UP000320244">
    <property type="component" value="Unassembled WGS sequence"/>
</dbReference>
<keyword evidence="4 7" id="KW-0812">Transmembrane</keyword>
<comment type="function">
    <text evidence="7">NDH-1 shuttles electrons from NADH, via FMN and iron-sulfur (Fe-S) centers, to quinones in the respiratory chain.</text>
</comment>
<dbReference type="EC" id="7.1.1.-" evidence="7"/>
<keyword evidence="3" id="KW-0813">Transport</keyword>
<proteinExistence type="inferred from homology"/>
<comment type="subcellular location">
    <subcellularLocation>
        <location evidence="7">Cell membrane</location>
        <topology evidence="7">Multi-pass membrane protein</topology>
    </subcellularLocation>
    <subcellularLocation>
        <location evidence="1">Membrane</location>
    </subcellularLocation>
</comment>
<dbReference type="EMBL" id="VCQV01000006">
    <property type="protein sequence ID" value="TWP37447.1"/>
    <property type="molecule type" value="Genomic_DNA"/>
</dbReference>
<comment type="catalytic activity">
    <reaction evidence="7">
        <text>a quinone + NADH + 5 H(+)(in) = a quinol + NAD(+) + 4 H(+)(out)</text>
        <dbReference type="Rhea" id="RHEA:57888"/>
        <dbReference type="ChEBI" id="CHEBI:15378"/>
        <dbReference type="ChEBI" id="CHEBI:24646"/>
        <dbReference type="ChEBI" id="CHEBI:57540"/>
        <dbReference type="ChEBI" id="CHEBI:57945"/>
        <dbReference type="ChEBI" id="CHEBI:132124"/>
    </reaction>
</comment>
<dbReference type="OrthoDB" id="3747048at2"/>
<keyword evidence="7" id="KW-0520">NAD</keyword>
<evidence type="ECO:0000256" key="2">
    <source>
        <dbReference type="ARBA" id="ARBA00008472"/>
    </source>
</evidence>
<dbReference type="GO" id="GO:0048038">
    <property type="term" value="F:quinone binding"/>
    <property type="evidence" value="ECO:0007669"/>
    <property type="project" value="UniProtKB-KW"/>
</dbReference>
<dbReference type="PANTHER" id="PTHR11058:SF9">
    <property type="entry name" value="NADH-UBIQUINONE OXIDOREDUCTASE CHAIN 3"/>
    <property type="match status" value="1"/>
</dbReference>
<reference evidence="9 10" key="2">
    <citation type="submission" date="2019-08" db="EMBL/GenBank/DDBJ databases">
        <title>Jejuicoccus antrihumi gen. nov., sp. nov., a new member of the family Dermacoccaceae isolated from a cave.</title>
        <authorList>
            <person name="Schumann P."/>
            <person name="Kim I.S."/>
        </authorList>
    </citation>
    <scope>NUCLEOTIDE SEQUENCE [LARGE SCALE GENOMIC DNA]</scope>
    <source>
        <strain evidence="9 10">C5-26</strain>
    </source>
</reference>
<keyword evidence="10" id="KW-1185">Reference proteome</keyword>
<evidence type="ECO:0000256" key="4">
    <source>
        <dbReference type="ARBA" id="ARBA00022692"/>
    </source>
</evidence>
<dbReference type="Gene3D" id="1.20.58.1610">
    <property type="entry name" value="NADH:ubiquinone/plastoquinone oxidoreductase, chain 3"/>
    <property type="match status" value="1"/>
</dbReference>
<dbReference type="GO" id="GO:0008137">
    <property type="term" value="F:NADH dehydrogenase (ubiquinone) activity"/>
    <property type="evidence" value="ECO:0007669"/>
    <property type="project" value="InterPro"/>
</dbReference>
<keyword evidence="5 8" id="KW-1133">Transmembrane helix</keyword>
<sequence length="131" mass="13982">MTGYVVLAGVLLAGALLFVVAMLGRRMLAPRAPTRAKLTTYESGVDPVTGGWAQTQVRYLAYAFLYVVFAVDAVYLFPWALVLRDAHLGVASLVEMGIFVAALVVGLAHAARRGLLTWVGTASASRSESPR</sequence>
<keyword evidence="6 8" id="KW-0472">Membrane</keyword>
<evidence type="ECO:0000256" key="1">
    <source>
        <dbReference type="ARBA" id="ARBA00004370"/>
    </source>
</evidence>
<name>A0A563E4J2_9MICO</name>
<gene>
    <name evidence="9" type="ORF">FGL98_06110</name>
</gene>
<evidence type="ECO:0000256" key="5">
    <source>
        <dbReference type="ARBA" id="ARBA00022989"/>
    </source>
</evidence>
<dbReference type="GO" id="GO:0005886">
    <property type="term" value="C:plasma membrane"/>
    <property type="evidence" value="ECO:0007669"/>
    <property type="project" value="UniProtKB-SubCell"/>
</dbReference>
<feature type="transmembrane region" description="Helical" evidence="8">
    <location>
        <begin position="59"/>
        <end position="82"/>
    </location>
</feature>
<accession>A0A563E4J2</accession>
<organism evidence="9 10">
    <name type="scientific">Leekyejoonella antrihumi</name>
    <dbReference type="NCBI Taxonomy" id="1660198"/>
    <lineage>
        <taxon>Bacteria</taxon>
        <taxon>Bacillati</taxon>
        <taxon>Actinomycetota</taxon>
        <taxon>Actinomycetes</taxon>
        <taxon>Micrococcales</taxon>
        <taxon>Dermacoccaceae</taxon>
        <taxon>Leekyejoonella</taxon>
    </lineage>
</organism>
<evidence type="ECO:0000256" key="3">
    <source>
        <dbReference type="ARBA" id="ARBA00022448"/>
    </source>
</evidence>
<evidence type="ECO:0000313" key="10">
    <source>
        <dbReference type="Proteomes" id="UP000320244"/>
    </source>
</evidence>
<evidence type="ECO:0000256" key="7">
    <source>
        <dbReference type="RuleBase" id="RU003639"/>
    </source>
</evidence>
<evidence type="ECO:0000256" key="6">
    <source>
        <dbReference type="ARBA" id="ARBA00023136"/>
    </source>
</evidence>
<comment type="caution">
    <text evidence="9">The sequence shown here is derived from an EMBL/GenBank/DDBJ whole genome shotgun (WGS) entry which is preliminary data.</text>
</comment>
<dbReference type="InterPro" id="IPR038430">
    <property type="entry name" value="NDAH_ubi_oxred_su3_sf"/>
</dbReference>
<dbReference type="Pfam" id="PF00507">
    <property type="entry name" value="Oxidored_q4"/>
    <property type="match status" value="1"/>
</dbReference>
<dbReference type="AlphaFoldDB" id="A0A563E4J2"/>
<evidence type="ECO:0000256" key="8">
    <source>
        <dbReference type="SAM" id="Phobius"/>
    </source>
</evidence>
<evidence type="ECO:0000313" key="9">
    <source>
        <dbReference type="EMBL" id="TWP37447.1"/>
    </source>
</evidence>
<reference evidence="9 10" key="1">
    <citation type="submission" date="2019-05" db="EMBL/GenBank/DDBJ databases">
        <authorList>
            <person name="Lee S.D."/>
        </authorList>
    </citation>
    <scope>NUCLEOTIDE SEQUENCE [LARGE SCALE GENOMIC DNA]</scope>
    <source>
        <strain evidence="9 10">C5-26</strain>
    </source>
</reference>
<dbReference type="PANTHER" id="PTHR11058">
    <property type="entry name" value="NADH-UBIQUINONE OXIDOREDUCTASE CHAIN 3"/>
    <property type="match status" value="1"/>
</dbReference>
<feature type="transmembrane region" description="Helical" evidence="8">
    <location>
        <begin position="88"/>
        <end position="108"/>
    </location>
</feature>
<protein>
    <recommendedName>
        <fullName evidence="7">NADH-quinone oxidoreductase subunit</fullName>
        <ecNumber evidence="7">7.1.1.-</ecNumber>
    </recommendedName>
</protein>
<dbReference type="InterPro" id="IPR000440">
    <property type="entry name" value="NADH_UbQ/plastoQ_OxRdtase_su3"/>
</dbReference>
<dbReference type="RefSeq" id="WP_146315969.1">
    <property type="nucleotide sequence ID" value="NZ_VCQV01000006.1"/>
</dbReference>